<dbReference type="RefSeq" id="WP_166147697.1">
    <property type="nucleotide sequence ID" value="NZ_JAANYN010000005.1"/>
</dbReference>
<accession>A0ABX0HBX5</accession>
<name>A0ABX0HBX5_9BACT</name>
<evidence type="ECO:0000313" key="1">
    <source>
        <dbReference type="EMBL" id="NHE57844.1"/>
    </source>
</evidence>
<dbReference type="EMBL" id="JAANYN010000005">
    <property type="protein sequence ID" value="NHE57844.1"/>
    <property type="molecule type" value="Genomic_DNA"/>
</dbReference>
<dbReference type="Proteomes" id="UP000649799">
    <property type="component" value="Unassembled WGS sequence"/>
</dbReference>
<sequence>MLKIMGYRLDKHLVVTDSILVKNVPLSGKETMGRYILQQYISSFDREPGIFLAVIMNEDLQRDTLYTIEGNHLKPHSRLDFAFTDKREEFNILEITGQGDYFFMTYRSDKHPISQFVYNKEKNVGYDLKKGFTVADGTKQLLHAFGDGDYFYIRKETDETGFELNPIIVWVKLKE</sequence>
<organism evidence="1 2">
    <name type="scientific">Cyclobacterium plantarum</name>
    <dbReference type="NCBI Taxonomy" id="2716263"/>
    <lineage>
        <taxon>Bacteria</taxon>
        <taxon>Pseudomonadati</taxon>
        <taxon>Bacteroidota</taxon>
        <taxon>Cytophagia</taxon>
        <taxon>Cytophagales</taxon>
        <taxon>Cyclobacteriaceae</taxon>
        <taxon>Cyclobacterium</taxon>
    </lineage>
</organism>
<proteinExistence type="predicted"/>
<comment type="caution">
    <text evidence="1">The sequence shown here is derived from an EMBL/GenBank/DDBJ whole genome shotgun (WGS) entry which is preliminary data.</text>
</comment>
<evidence type="ECO:0000313" key="2">
    <source>
        <dbReference type="Proteomes" id="UP000649799"/>
    </source>
</evidence>
<keyword evidence="2" id="KW-1185">Reference proteome</keyword>
<reference evidence="1 2" key="1">
    <citation type="submission" date="2020-03" db="EMBL/GenBank/DDBJ databases">
        <title>Cyclobacterium plantarum sp. nov., a marine bacterium isolated from a coastal-marine wetland.</title>
        <authorList>
            <person name="Sanchez-Porro C."/>
            <person name="Ventosa A."/>
            <person name="Amoozegar M."/>
        </authorList>
    </citation>
    <scope>NUCLEOTIDE SEQUENCE [LARGE SCALE GENOMIC DNA]</scope>
    <source>
        <strain evidence="1 2">GBPx2</strain>
    </source>
</reference>
<gene>
    <name evidence="1" type="ORF">G9Q97_13600</name>
</gene>
<protein>
    <submittedName>
        <fullName evidence="1">Uncharacterized protein</fullName>
    </submittedName>
</protein>